<name>A0A2M7V2Q5_9BACT</name>
<keyword evidence="14" id="KW-0573">Peptidoglycan synthesis</keyword>
<proteinExistence type="inferred from homology"/>
<accession>A0A2M7V2Q5</accession>
<comment type="catalytic activity">
    <reaction evidence="13 14">
        <text>di-trans,octa-cis-undecaprenyl diphosphate + H2O = di-trans,octa-cis-undecaprenyl phosphate + phosphate + H(+)</text>
        <dbReference type="Rhea" id="RHEA:28094"/>
        <dbReference type="ChEBI" id="CHEBI:15377"/>
        <dbReference type="ChEBI" id="CHEBI:15378"/>
        <dbReference type="ChEBI" id="CHEBI:43474"/>
        <dbReference type="ChEBI" id="CHEBI:58405"/>
        <dbReference type="ChEBI" id="CHEBI:60392"/>
        <dbReference type="EC" id="3.6.1.27"/>
    </reaction>
</comment>
<evidence type="ECO:0000256" key="1">
    <source>
        <dbReference type="ARBA" id="ARBA00004651"/>
    </source>
</evidence>
<keyword evidence="6 14" id="KW-0812">Transmembrane</keyword>
<feature type="transmembrane region" description="Helical" evidence="14">
    <location>
        <begin position="12"/>
        <end position="33"/>
    </location>
</feature>
<evidence type="ECO:0000256" key="8">
    <source>
        <dbReference type="ARBA" id="ARBA00022989"/>
    </source>
</evidence>
<dbReference type="HAMAP" id="MF_01006">
    <property type="entry name" value="Undec_diphosphatase"/>
    <property type="match status" value="1"/>
</dbReference>
<feature type="transmembrane region" description="Helical" evidence="14">
    <location>
        <begin position="122"/>
        <end position="143"/>
    </location>
</feature>
<evidence type="ECO:0000256" key="4">
    <source>
        <dbReference type="ARBA" id="ARBA00021581"/>
    </source>
</evidence>
<evidence type="ECO:0000256" key="2">
    <source>
        <dbReference type="ARBA" id="ARBA00010621"/>
    </source>
</evidence>
<dbReference type="AlphaFoldDB" id="A0A2M7V2Q5"/>
<evidence type="ECO:0000256" key="5">
    <source>
        <dbReference type="ARBA" id="ARBA00022475"/>
    </source>
</evidence>
<dbReference type="PANTHER" id="PTHR30622">
    <property type="entry name" value="UNDECAPRENYL-DIPHOSPHATASE"/>
    <property type="match status" value="1"/>
</dbReference>
<comment type="similarity">
    <text evidence="2 14">Belongs to the UppP family.</text>
</comment>
<evidence type="ECO:0000256" key="10">
    <source>
        <dbReference type="ARBA" id="ARBA00023251"/>
    </source>
</evidence>
<keyword evidence="14" id="KW-0961">Cell wall biogenesis/degradation</keyword>
<evidence type="ECO:0000256" key="3">
    <source>
        <dbReference type="ARBA" id="ARBA00012374"/>
    </source>
</evidence>
<comment type="caution">
    <text evidence="15">The sequence shown here is derived from an EMBL/GenBank/DDBJ whole genome shotgun (WGS) entry which is preliminary data.</text>
</comment>
<evidence type="ECO:0000256" key="11">
    <source>
        <dbReference type="ARBA" id="ARBA00032707"/>
    </source>
</evidence>
<evidence type="ECO:0000256" key="14">
    <source>
        <dbReference type="HAMAP-Rule" id="MF_01006"/>
    </source>
</evidence>
<dbReference type="NCBIfam" id="TIGR00753">
    <property type="entry name" value="undec_PP_bacA"/>
    <property type="match status" value="1"/>
</dbReference>
<dbReference type="GO" id="GO:0050380">
    <property type="term" value="F:undecaprenyl-diphosphatase activity"/>
    <property type="evidence" value="ECO:0007669"/>
    <property type="project" value="UniProtKB-UniRule"/>
</dbReference>
<keyword evidence="14" id="KW-0133">Cell shape</keyword>
<feature type="transmembrane region" description="Helical" evidence="14">
    <location>
        <begin position="224"/>
        <end position="242"/>
    </location>
</feature>
<keyword evidence="5 14" id="KW-1003">Cell membrane</keyword>
<comment type="subcellular location">
    <subcellularLocation>
        <location evidence="1 14">Cell membrane</location>
        <topology evidence="1 14">Multi-pass membrane protein</topology>
    </subcellularLocation>
</comment>
<dbReference type="InterPro" id="IPR003824">
    <property type="entry name" value="UppP"/>
</dbReference>
<dbReference type="GO" id="GO:0071555">
    <property type="term" value="P:cell wall organization"/>
    <property type="evidence" value="ECO:0007669"/>
    <property type="project" value="UniProtKB-KW"/>
</dbReference>
<dbReference type="EC" id="3.6.1.27" evidence="3 14"/>
<reference evidence="16" key="1">
    <citation type="submission" date="2017-09" db="EMBL/GenBank/DDBJ databases">
        <title>Depth-based differentiation of microbial function through sediment-hosted aquifers and enrichment of novel symbionts in the deep terrestrial subsurface.</title>
        <authorList>
            <person name="Probst A.J."/>
            <person name="Ladd B."/>
            <person name="Jarett J.K."/>
            <person name="Geller-Mcgrath D.E."/>
            <person name="Sieber C.M.K."/>
            <person name="Emerson J.B."/>
            <person name="Anantharaman K."/>
            <person name="Thomas B.C."/>
            <person name="Malmstrom R."/>
            <person name="Stieglmeier M."/>
            <person name="Klingl A."/>
            <person name="Woyke T."/>
            <person name="Ryan C.M."/>
            <person name="Banfield J.F."/>
        </authorList>
    </citation>
    <scope>NUCLEOTIDE SEQUENCE [LARGE SCALE GENOMIC DNA]</scope>
</reference>
<evidence type="ECO:0000256" key="12">
    <source>
        <dbReference type="ARBA" id="ARBA00032932"/>
    </source>
</evidence>
<dbReference type="EMBL" id="PFPI01000049">
    <property type="protein sequence ID" value="PIZ92748.1"/>
    <property type="molecule type" value="Genomic_DNA"/>
</dbReference>
<dbReference type="GO" id="GO:0005886">
    <property type="term" value="C:plasma membrane"/>
    <property type="evidence" value="ECO:0007669"/>
    <property type="project" value="UniProtKB-SubCell"/>
</dbReference>
<dbReference type="PANTHER" id="PTHR30622:SF4">
    <property type="entry name" value="UNDECAPRENYL-DIPHOSPHATASE"/>
    <property type="match status" value="1"/>
</dbReference>
<keyword evidence="10 14" id="KW-0046">Antibiotic resistance</keyword>
<feature type="transmembrane region" description="Helical" evidence="14">
    <location>
        <begin position="79"/>
        <end position="101"/>
    </location>
</feature>
<evidence type="ECO:0000256" key="9">
    <source>
        <dbReference type="ARBA" id="ARBA00023136"/>
    </source>
</evidence>
<dbReference type="Proteomes" id="UP000230078">
    <property type="component" value="Unassembled WGS sequence"/>
</dbReference>
<protein>
    <recommendedName>
        <fullName evidence="4 14">Undecaprenyl-diphosphatase</fullName>
        <ecNumber evidence="3 14">3.6.1.27</ecNumber>
    </recommendedName>
    <alternativeName>
        <fullName evidence="12 14">Bacitracin resistance protein</fullName>
    </alternativeName>
    <alternativeName>
        <fullName evidence="11 14">Undecaprenyl pyrophosphate phosphatase</fullName>
    </alternativeName>
</protein>
<organism evidence="15 16">
    <name type="scientific">Candidatus Magasanikbacteria bacterium CG_4_10_14_0_2_um_filter_41_31</name>
    <dbReference type="NCBI Taxonomy" id="1974639"/>
    <lineage>
        <taxon>Bacteria</taxon>
        <taxon>Candidatus Magasanikiibacteriota</taxon>
    </lineage>
</organism>
<feature type="transmembrane region" description="Helical" evidence="14">
    <location>
        <begin position="149"/>
        <end position="167"/>
    </location>
</feature>
<evidence type="ECO:0000256" key="6">
    <source>
        <dbReference type="ARBA" id="ARBA00022692"/>
    </source>
</evidence>
<dbReference type="Pfam" id="PF02673">
    <property type="entry name" value="BacA"/>
    <property type="match status" value="1"/>
</dbReference>
<evidence type="ECO:0000256" key="13">
    <source>
        <dbReference type="ARBA" id="ARBA00047594"/>
    </source>
</evidence>
<gene>
    <name evidence="14 15" type="primary">uppP</name>
    <name evidence="15" type="ORF">COX83_03670</name>
</gene>
<dbReference type="GO" id="GO:0008360">
    <property type="term" value="P:regulation of cell shape"/>
    <property type="evidence" value="ECO:0007669"/>
    <property type="project" value="UniProtKB-KW"/>
</dbReference>
<evidence type="ECO:0000313" key="15">
    <source>
        <dbReference type="EMBL" id="PIZ92748.1"/>
    </source>
</evidence>
<keyword evidence="8 14" id="KW-1133">Transmembrane helix</keyword>
<sequence length="303" mass="33942">MKDSVKSTPSGVFFLYIAHKAFFWYTQTIHFSIDMNILHALTLGLIQGLTEFLPVSSSGHLIFVPHIFGWPDQGLTFDVIVHLGTLFAVVMYFRLVLWRIVKAFFSWKPEQQTDVLKQDRMLGWMLLLSVIPAIIVGLVFDIFKIEFRSVALVAYGLIFWAIILGIADRYNRKLVVHRENVTWKDAVVIGLAQVLALFPGTSRSGITMTAGLFSKLSKKEAAEFSFLMIVPIIAMAGALKVLEFLTHGGEGVTALPLTIGFLASAVSGYIAIWGLLKIIKKWSFMPFVVYRIVIAILILVFLV</sequence>
<feature type="transmembrane region" description="Helical" evidence="14">
    <location>
        <begin position="283"/>
        <end position="302"/>
    </location>
</feature>
<evidence type="ECO:0000313" key="16">
    <source>
        <dbReference type="Proteomes" id="UP000230078"/>
    </source>
</evidence>
<feature type="transmembrane region" description="Helical" evidence="14">
    <location>
        <begin position="254"/>
        <end position="276"/>
    </location>
</feature>
<comment type="function">
    <text evidence="14">Catalyzes the dephosphorylation of undecaprenyl diphosphate (UPP). Confers resistance to bacitracin.</text>
</comment>
<keyword evidence="9 14" id="KW-0472">Membrane</keyword>
<dbReference type="GO" id="GO:0009252">
    <property type="term" value="P:peptidoglycan biosynthetic process"/>
    <property type="evidence" value="ECO:0007669"/>
    <property type="project" value="UniProtKB-KW"/>
</dbReference>
<keyword evidence="7 14" id="KW-0378">Hydrolase</keyword>
<comment type="miscellaneous">
    <text evidence="14">Bacitracin is thought to be involved in the inhibition of peptidoglycan synthesis by sequestering undecaprenyl diphosphate, thereby reducing the pool of lipid carrier available.</text>
</comment>
<dbReference type="GO" id="GO:0046677">
    <property type="term" value="P:response to antibiotic"/>
    <property type="evidence" value="ECO:0007669"/>
    <property type="project" value="UniProtKB-UniRule"/>
</dbReference>
<evidence type="ECO:0000256" key="7">
    <source>
        <dbReference type="ARBA" id="ARBA00022801"/>
    </source>
</evidence>